<evidence type="ECO:0000256" key="1">
    <source>
        <dbReference type="SAM" id="Coils"/>
    </source>
</evidence>
<feature type="coiled-coil region" evidence="1">
    <location>
        <begin position="4"/>
        <end position="72"/>
    </location>
</feature>
<dbReference type="EMBL" id="BONG01000019">
    <property type="protein sequence ID" value="GIF89916.1"/>
    <property type="molecule type" value="Genomic_DNA"/>
</dbReference>
<evidence type="ECO:0000313" key="2">
    <source>
        <dbReference type="EMBL" id="GIF89916.1"/>
    </source>
</evidence>
<reference evidence="2 3" key="1">
    <citation type="submission" date="2021-01" db="EMBL/GenBank/DDBJ databases">
        <title>Whole genome shotgun sequence of Catellatospora chokoriensis NBRC 107358.</title>
        <authorList>
            <person name="Komaki H."/>
            <person name="Tamura T."/>
        </authorList>
    </citation>
    <scope>NUCLEOTIDE SEQUENCE [LARGE SCALE GENOMIC DNA]</scope>
    <source>
        <strain evidence="2 3">NBRC 107358</strain>
    </source>
</reference>
<proteinExistence type="predicted"/>
<gene>
    <name evidence="2" type="ORF">Cch02nite_33600</name>
</gene>
<comment type="caution">
    <text evidence="2">The sequence shown here is derived from an EMBL/GenBank/DDBJ whole genome shotgun (WGS) entry which is preliminary data.</text>
</comment>
<keyword evidence="1" id="KW-0175">Coiled coil</keyword>
<dbReference type="AlphaFoldDB" id="A0A8J3JRS7"/>
<dbReference type="Proteomes" id="UP000619293">
    <property type="component" value="Unassembled WGS sequence"/>
</dbReference>
<accession>A0A8J3JRS7</accession>
<name>A0A8J3JRS7_9ACTN</name>
<sequence length="79" mass="8716">MTDEHAMQRELEQVDAMIAELRGQAEQIRQEVGNREDGPGDPGDTTLLISSAEEQEALVAVLEDRRGKLRERLGLGTQG</sequence>
<keyword evidence="3" id="KW-1185">Reference proteome</keyword>
<dbReference type="RefSeq" id="WP_191843284.1">
    <property type="nucleotide sequence ID" value="NZ_BAAALB010000023.1"/>
</dbReference>
<organism evidence="2 3">
    <name type="scientific">Catellatospora chokoriensis</name>
    <dbReference type="NCBI Taxonomy" id="310353"/>
    <lineage>
        <taxon>Bacteria</taxon>
        <taxon>Bacillati</taxon>
        <taxon>Actinomycetota</taxon>
        <taxon>Actinomycetes</taxon>
        <taxon>Micromonosporales</taxon>
        <taxon>Micromonosporaceae</taxon>
        <taxon>Catellatospora</taxon>
    </lineage>
</organism>
<evidence type="ECO:0000313" key="3">
    <source>
        <dbReference type="Proteomes" id="UP000619293"/>
    </source>
</evidence>
<protein>
    <submittedName>
        <fullName evidence="2">Uncharacterized protein</fullName>
    </submittedName>
</protein>